<dbReference type="CDD" id="cd17574">
    <property type="entry name" value="REC_OmpR"/>
    <property type="match status" value="1"/>
</dbReference>
<evidence type="ECO:0000256" key="7">
    <source>
        <dbReference type="ARBA" id="ARBA00022840"/>
    </source>
</evidence>
<dbReference type="Pfam" id="PF08447">
    <property type="entry name" value="PAS_3"/>
    <property type="match status" value="1"/>
</dbReference>
<dbReference type="Pfam" id="PF02518">
    <property type="entry name" value="HATPase_c"/>
    <property type="match status" value="2"/>
</dbReference>
<dbReference type="CDD" id="cd00082">
    <property type="entry name" value="HisKA"/>
    <property type="match status" value="2"/>
</dbReference>
<dbReference type="SMART" id="SM00388">
    <property type="entry name" value="HisKA"/>
    <property type="match status" value="2"/>
</dbReference>
<dbReference type="NCBIfam" id="TIGR00229">
    <property type="entry name" value="sensory_box"/>
    <property type="match status" value="1"/>
</dbReference>
<dbReference type="PANTHER" id="PTHR43547">
    <property type="entry name" value="TWO-COMPONENT HISTIDINE KINASE"/>
    <property type="match status" value="1"/>
</dbReference>
<dbReference type="InterPro" id="IPR001789">
    <property type="entry name" value="Sig_transdc_resp-reg_receiver"/>
</dbReference>
<dbReference type="SUPFAM" id="SSF55874">
    <property type="entry name" value="ATPase domain of HSP90 chaperone/DNA topoisomerase II/histidine kinase"/>
    <property type="match status" value="2"/>
</dbReference>
<dbReference type="FunFam" id="3.30.565.10:FF:000037">
    <property type="entry name" value="Hybrid sensor histidine kinase/response regulator"/>
    <property type="match status" value="1"/>
</dbReference>
<comment type="catalytic activity">
    <reaction evidence="1">
        <text>ATP + protein L-histidine = ADP + protein N-phospho-L-histidine.</text>
        <dbReference type="EC" id="2.7.13.3"/>
    </reaction>
</comment>
<dbReference type="PRINTS" id="PR00344">
    <property type="entry name" value="BCTRLSENSOR"/>
</dbReference>
<feature type="modified residue" description="4-aspartylphosphate" evidence="9">
    <location>
        <position position="1408"/>
    </location>
</feature>
<dbReference type="InterPro" id="IPR036890">
    <property type="entry name" value="HATPase_C_sf"/>
</dbReference>
<proteinExistence type="predicted"/>
<evidence type="ECO:0000256" key="2">
    <source>
        <dbReference type="ARBA" id="ARBA00012438"/>
    </source>
</evidence>
<keyword evidence="4" id="KW-0808">Transferase</keyword>
<dbReference type="Gene3D" id="1.10.287.130">
    <property type="match status" value="2"/>
</dbReference>
<feature type="modified residue" description="4-aspartylphosphate" evidence="9">
    <location>
        <position position="685"/>
    </location>
</feature>
<feature type="coiled-coil region" evidence="10">
    <location>
        <begin position="948"/>
        <end position="975"/>
    </location>
</feature>
<dbReference type="EC" id="2.7.13.3" evidence="2"/>
<evidence type="ECO:0000259" key="13">
    <source>
        <dbReference type="PROSITE" id="PS50112"/>
    </source>
</evidence>
<dbReference type="Pfam" id="PF13185">
    <property type="entry name" value="GAF_2"/>
    <property type="match status" value="1"/>
</dbReference>
<reference evidence="14 15" key="1">
    <citation type="submission" date="2020-08" db="EMBL/GenBank/DDBJ databases">
        <title>Genomic Encyclopedia of Type Strains, Phase IV (KMG-V): Genome sequencing to study the core and pangenomes of soil and plant-associated prokaryotes.</title>
        <authorList>
            <person name="Whitman W."/>
        </authorList>
    </citation>
    <scope>NUCLEOTIDE SEQUENCE [LARGE SCALE GENOMIC DNA]</scope>
    <source>
        <strain evidence="14 15">SEMIA 414</strain>
    </source>
</reference>
<dbReference type="RefSeq" id="WP_246724407.1">
    <property type="nucleotide sequence ID" value="NZ_JACIHI010000007.1"/>
</dbReference>
<dbReference type="GO" id="GO:0005524">
    <property type="term" value="F:ATP binding"/>
    <property type="evidence" value="ECO:0007669"/>
    <property type="project" value="UniProtKB-KW"/>
</dbReference>
<dbReference type="InterPro" id="IPR004358">
    <property type="entry name" value="Sig_transdc_His_kin-like_C"/>
</dbReference>
<sequence>MSDNSIAVTSPSFQPELDFLSGGGEMGALMRAHDWTASPLGPAHQWPQSLKTAVRIMLLSRQPIWIGWGDALVYFYNDSYKSIIGGKHPWALGKPTADVWREIWADIGPMLATATSGHEGTYVEEQLLIMERNGYPEETYYTFSYTPIPDDDGTPGGIICANTDDTQRVIGERQLALLRELATSSSDARTWRDACERGAAAITMNAYDVPFALLYMTGPDGRVAELVATSGIEVGQSNFPTTIDLAESSVWPIEQALRSQCPVFVPGLSRKAGPDLPAGKWRVPPTDAAVIPVMPTGDTGRAGALIIGLNPYRLFDDAYRSFLQLVAGQIAGSVANAQAYEEERRRSEALAELDRAKTTFFSNVSHEFRTPLTLMLGPLEEALADVREDSEMQARLEVVHRNGMRLLKLVNSLLDFSRIEAGRTQASFEPTDLSKMTAELASNFRSLTEKAGLKLVLECAPSPEHVFVDRDMWEKIVLNLLSNAFKFTFEGEIRVGLTYGDEAALLVVEDSGTGIPALELPRLFERFHRVEGAKGRSFEGSGIGLALVQELVKLHGGTIDVTSEEGRGSAFTVTIPKGSQHLPQDRLQAGRAFASTAVQAGAFVDEALKWLPDQPEVADDRLDRPAAAGIGSRARQRILLADDNADMRDYVRRLLSADYEVETANDGQAALEAIRTRRPDLVLSDVMMPRLDGFGLIQAIRREPELADIPIIVLSARAGEEASVEGLSAGADDYLVKPFSARELAARVAAALGMMKVRREMGERLREEARSLETLNRVGSVIAAELDLDQAVQAVTDAATELTGAQFGSFFYNVLDDKGESYMLYTLSGVPREAFSSFPMPRNTAVFGPTFAGEGIVRSDDITKDPRYGKNAPHQGMPKGHLPVCSYLAAPVISRSGEVLGGLFFGHSEPGIFTERAERLLSGIAAQAAIAIDNARLYKAAQKEIAERVRTEEALRKSEARLSHLNENLEATVAERTQERDRTWNLSRDLLGVADRNGVWLSINPAWTSTLGWQTDEIIGKTSEWLEHPEDQAKTRNEINHLASGGITPNFENRLRCADGTYKWLSWTAVPEGDLIYAVARDVTAAKEQAETLRQAEEQLRQSQKLEAVGKLTGGVAHDFNNLLQVIGGNLQLLSKDMVVHEKAQQRLQNALAGVTRGSKLASQLLAFGRRQALEPKVVNLGRLIRGFDDMLRRAIGEGIEIETVVSGGLWNTLVDPSQVENALLNLAINARDAMEGHGKLTIEAGNASLDDAYAARHADVAAGQYVMLAVTDTGSGMTPEIIEQAFEPFFTTKAAGKGTGLGLSMVWGLVKQSEGHIKIYSEPGEGTTIRIYLPRSRQQEDLAVDMDTGPVVGGTETVLVVEDDEEVRATVIELLTDLGYKVLRAADAQTGLAVIDSGVPIDLLFTDVVMPGPLRSPELARKAKERLPHIAVLFTSGYTDNAIVHGGRLDEGIELLSKPYTREALARKVRYVLGNRQAAAQPASFPPPQAVSAAETLATASFTSPLRILLVEDEPLILVSTTDMLETLGHVVFEATSAEEALSVLEEEDVDVLMTDHGLPGMSGADLAVACRRRQPELGIVFSSGAIGIPQVDGHQLISDAVLLGKPYQEAGLAAALAPFRKK</sequence>
<keyword evidence="7" id="KW-0067">ATP-binding</keyword>
<dbReference type="SUPFAM" id="SSF55781">
    <property type="entry name" value="GAF domain-like"/>
    <property type="match status" value="2"/>
</dbReference>
<feature type="domain" description="Histidine kinase" evidence="11">
    <location>
        <begin position="363"/>
        <end position="579"/>
    </location>
</feature>
<evidence type="ECO:0000259" key="12">
    <source>
        <dbReference type="PROSITE" id="PS50110"/>
    </source>
</evidence>
<dbReference type="InterPro" id="IPR029016">
    <property type="entry name" value="GAF-like_dom_sf"/>
</dbReference>
<dbReference type="InterPro" id="IPR011006">
    <property type="entry name" value="CheY-like_superfamily"/>
</dbReference>
<feature type="modified residue" description="4-aspartylphosphate" evidence="9">
    <location>
        <position position="1557"/>
    </location>
</feature>
<evidence type="ECO:0000256" key="10">
    <source>
        <dbReference type="SAM" id="Coils"/>
    </source>
</evidence>
<dbReference type="EMBL" id="JACIHI010000007">
    <property type="protein sequence ID" value="MBB4440123.1"/>
    <property type="molecule type" value="Genomic_DNA"/>
</dbReference>
<dbReference type="SMART" id="SM00091">
    <property type="entry name" value="PAS"/>
    <property type="match status" value="1"/>
</dbReference>
<name>A0A7W6XV52_9HYPH</name>
<comment type="caution">
    <text evidence="14">The sequence shown here is derived from an EMBL/GenBank/DDBJ whole genome shotgun (WGS) entry which is preliminary data.</text>
</comment>
<dbReference type="SMART" id="SM00387">
    <property type="entry name" value="HATPase_c"/>
    <property type="match status" value="2"/>
</dbReference>
<dbReference type="InterPro" id="IPR005467">
    <property type="entry name" value="His_kinase_dom"/>
</dbReference>
<keyword evidence="6" id="KW-0418">Kinase</keyword>
<dbReference type="GO" id="GO:0000155">
    <property type="term" value="F:phosphorelay sensor kinase activity"/>
    <property type="evidence" value="ECO:0007669"/>
    <property type="project" value="InterPro"/>
</dbReference>
<dbReference type="SMART" id="SM00065">
    <property type="entry name" value="GAF"/>
    <property type="match status" value="2"/>
</dbReference>
<evidence type="ECO:0000256" key="1">
    <source>
        <dbReference type="ARBA" id="ARBA00000085"/>
    </source>
</evidence>
<keyword evidence="5" id="KW-0547">Nucleotide-binding</keyword>
<dbReference type="PROSITE" id="PS50109">
    <property type="entry name" value="HIS_KIN"/>
    <property type="match status" value="2"/>
</dbReference>
<dbReference type="PANTHER" id="PTHR43547:SF2">
    <property type="entry name" value="HYBRID SIGNAL TRANSDUCTION HISTIDINE KINASE C"/>
    <property type="match status" value="1"/>
</dbReference>
<accession>A0A7W6XV52</accession>
<dbReference type="Pfam" id="PF00072">
    <property type="entry name" value="Response_reg"/>
    <property type="match status" value="3"/>
</dbReference>
<dbReference type="InterPro" id="IPR036097">
    <property type="entry name" value="HisK_dim/P_sf"/>
</dbReference>
<dbReference type="Gene3D" id="3.30.565.10">
    <property type="entry name" value="Histidine kinase-like ATPase, C-terminal domain"/>
    <property type="match status" value="2"/>
</dbReference>
<keyword evidence="3 9" id="KW-0597">Phosphoprotein</keyword>
<dbReference type="Gene3D" id="3.30.450.20">
    <property type="entry name" value="PAS domain"/>
    <property type="match status" value="2"/>
</dbReference>
<dbReference type="SMART" id="SM00448">
    <property type="entry name" value="REC"/>
    <property type="match status" value="3"/>
</dbReference>
<dbReference type="CDD" id="cd00130">
    <property type="entry name" value="PAS"/>
    <property type="match status" value="1"/>
</dbReference>
<protein>
    <recommendedName>
        <fullName evidence="2">histidine kinase</fullName>
        <ecNumber evidence="2">2.7.13.3</ecNumber>
    </recommendedName>
</protein>
<evidence type="ECO:0000313" key="14">
    <source>
        <dbReference type="EMBL" id="MBB4440123.1"/>
    </source>
</evidence>
<dbReference type="InterPro" id="IPR003594">
    <property type="entry name" value="HATPase_dom"/>
</dbReference>
<dbReference type="Proteomes" id="UP000533724">
    <property type="component" value="Unassembled WGS sequence"/>
</dbReference>
<feature type="domain" description="PAS" evidence="13">
    <location>
        <begin position="993"/>
        <end position="1046"/>
    </location>
</feature>
<dbReference type="CDD" id="cd18161">
    <property type="entry name" value="REC_hyHK_blue-like"/>
    <property type="match status" value="1"/>
</dbReference>
<dbReference type="PROSITE" id="PS50112">
    <property type="entry name" value="PAS"/>
    <property type="match status" value="1"/>
</dbReference>
<feature type="domain" description="Response regulatory" evidence="12">
    <location>
        <begin position="1358"/>
        <end position="1474"/>
    </location>
</feature>
<dbReference type="SUPFAM" id="SSF52172">
    <property type="entry name" value="CheY-like"/>
    <property type="match status" value="3"/>
</dbReference>
<evidence type="ECO:0000256" key="4">
    <source>
        <dbReference type="ARBA" id="ARBA00022679"/>
    </source>
</evidence>
<dbReference type="InterPro" id="IPR013655">
    <property type="entry name" value="PAS_fold_3"/>
</dbReference>
<gene>
    <name evidence="14" type="ORF">GGE15_003399</name>
</gene>
<evidence type="ECO:0000256" key="5">
    <source>
        <dbReference type="ARBA" id="ARBA00022741"/>
    </source>
</evidence>
<feature type="domain" description="Histidine kinase" evidence="11">
    <location>
        <begin position="1115"/>
        <end position="1338"/>
    </location>
</feature>
<dbReference type="PROSITE" id="PS50110">
    <property type="entry name" value="RESPONSE_REGULATORY"/>
    <property type="match status" value="3"/>
</dbReference>
<dbReference type="InterPro" id="IPR000014">
    <property type="entry name" value="PAS"/>
</dbReference>
<keyword evidence="10" id="KW-0175">Coiled coil</keyword>
<evidence type="ECO:0000259" key="11">
    <source>
        <dbReference type="PROSITE" id="PS50109"/>
    </source>
</evidence>
<dbReference type="SUPFAM" id="SSF55785">
    <property type="entry name" value="PYP-like sensor domain (PAS domain)"/>
    <property type="match status" value="2"/>
</dbReference>
<feature type="domain" description="Response regulatory" evidence="12">
    <location>
        <begin position="1508"/>
        <end position="1622"/>
    </location>
</feature>
<evidence type="ECO:0000256" key="8">
    <source>
        <dbReference type="ARBA" id="ARBA00023012"/>
    </source>
</evidence>
<dbReference type="FunFam" id="1.10.287.130:FF:000045">
    <property type="entry name" value="Two-component system sensor histidine kinase/response regulator"/>
    <property type="match status" value="1"/>
</dbReference>
<organism evidence="14 15">
    <name type="scientific">Rhizobium esperanzae</name>
    <dbReference type="NCBI Taxonomy" id="1967781"/>
    <lineage>
        <taxon>Bacteria</taxon>
        <taxon>Pseudomonadati</taxon>
        <taxon>Pseudomonadota</taxon>
        <taxon>Alphaproteobacteria</taxon>
        <taxon>Hyphomicrobiales</taxon>
        <taxon>Rhizobiaceae</taxon>
        <taxon>Rhizobium/Agrobacterium group</taxon>
        <taxon>Rhizobium</taxon>
    </lineage>
</organism>
<evidence type="ECO:0000256" key="3">
    <source>
        <dbReference type="ARBA" id="ARBA00022553"/>
    </source>
</evidence>
<dbReference type="InterPro" id="IPR013656">
    <property type="entry name" value="PAS_4"/>
</dbReference>
<dbReference type="InterPro" id="IPR035965">
    <property type="entry name" value="PAS-like_dom_sf"/>
</dbReference>
<dbReference type="InterPro" id="IPR003018">
    <property type="entry name" value="GAF"/>
</dbReference>
<dbReference type="Gene3D" id="3.40.50.2300">
    <property type="match status" value="3"/>
</dbReference>
<dbReference type="Pfam" id="PF00512">
    <property type="entry name" value="HisKA"/>
    <property type="match status" value="1"/>
</dbReference>
<keyword evidence="8" id="KW-0902">Two-component regulatory system</keyword>
<dbReference type="Pfam" id="PF08448">
    <property type="entry name" value="PAS_4"/>
    <property type="match status" value="1"/>
</dbReference>
<evidence type="ECO:0000313" key="15">
    <source>
        <dbReference type="Proteomes" id="UP000533724"/>
    </source>
</evidence>
<dbReference type="InterPro" id="IPR003661">
    <property type="entry name" value="HisK_dim/P_dom"/>
</dbReference>
<dbReference type="Gene3D" id="3.30.450.40">
    <property type="match status" value="2"/>
</dbReference>
<evidence type="ECO:0000256" key="9">
    <source>
        <dbReference type="PROSITE-ProRule" id="PRU00169"/>
    </source>
</evidence>
<evidence type="ECO:0000256" key="6">
    <source>
        <dbReference type="ARBA" id="ARBA00022777"/>
    </source>
</evidence>
<dbReference type="SUPFAM" id="SSF47384">
    <property type="entry name" value="Homodimeric domain of signal transducing histidine kinase"/>
    <property type="match status" value="2"/>
</dbReference>
<feature type="domain" description="Response regulatory" evidence="12">
    <location>
        <begin position="637"/>
        <end position="752"/>
    </location>
</feature>